<keyword evidence="2" id="KW-1133">Transmembrane helix</keyword>
<dbReference type="SUPFAM" id="SSF48371">
    <property type="entry name" value="ARM repeat"/>
    <property type="match status" value="1"/>
</dbReference>
<dbReference type="EMBL" id="JAXQNO010000005">
    <property type="protein sequence ID" value="KAK4798415.1"/>
    <property type="molecule type" value="Genomic_DNA"/>
</dbReference>
<feature type="transmembrane region" description="Helical" evidence="2">
    <location>
        <begin position="793"/>
        <end position="814"/>
    </location>
</feature>
<organism evidence="5 6">
    <name type="scientific">Trapa natans</name>
    <name type="common">Water chestnut</name>
    <dbReference type="NCBI Taxonomy" id="22666"/>
    <lineage>
        <taxon>Eukaryota</taxon>
        <taxon>Viridiplantae</taxon>
        <taxon>Streptophyta</taxon>
        <taxon>Embryophyta</taxon>
        <taxon>Tracheophyta</taxon>
        <taxon>Spermatophyta</taxon>
        <taxon>Magnoliopsida</taxon>
        <taxon>eudicotyledons</taxon>
        <taxon>Gunneridae</taxon>
        <taxon>Pentapetalae</taxon>
        <taxon>rosids</taxon>
        <taxon>malvids</taxon>
        <taxon>Myrtales</taxon>
        <taxon>Lythraceae</taxon>
        <taxon>Trapa</taxon>
    </lineage>
</organism>
<dbReference type="InterPro" id="IPR016024">
    <property type="entry name" value="ARM-type_fold"/>
</dbReference>
<dbReference type="GO" id="GO:0032039">
    <property type="term" value="C:integrator complex"/>
    <property type="evidence" value="ECO:0007669"/>
    <property type="project" value="InterPro"/>
</dbReference>
<name>A0AAN7MNB9_TRANT</name>
<feature type="transmembrane region" description="Helical" evidence="2">
    <location>
        <begin position="727"/>
        <end position="747"/>
    </location>
</feature>
<accession>A0AAN7MNB9</accession>
<evidence type="ECO:0000256" key="2">
    <source>
        <dbReference type="SAM" id="Phobius"/>
    </source>
</evidence>
<dbReference type="PANTHER" id="PTHR13322">
    <property type="entry name" value="C1ORF73 PROTEIN"/>
    <property type="match status" value="1"/>
</dbReference>
<evidence type="ECO:0000313" key="6">
    <source>
        <dbReference type="Proteomes" id="UP001346149"/>
    </source>
</evidence>
<dbReference type="AlphaFoldDB" id="A0AAN7MNB9"/>
<dbReference type="Pfam" id="PF22966">
    <property type="entry name" value="INTS7_C_plants"/>
    <property type="match status" value="1"/>
</dbReference>
<dbReference type="Pfam" id="PF24436">
    <property type="entry name" value="INTS7_N"/>
    <property type="match status" value="1"/>
</dbReference>
<evidence type="ECO:0000313" key="5">
    <source>
        <dbReference type="EMBL" id="KAK4798415.1"/>
    </source>
</evidence>
<feature type="domain" description="Integrator complex subunit 7 N-terminal" evidence="4">
    <location>
        <begin position="14"/>
        <end position="558"/>
    </location>
</feature>
<evidence type="ECO:0000259" key="3">
    <source>
        <dbReference type="Pfam" id="PF22966"/>
    </source>
</evidence>
<dbReference type="InterPro" id="IPR055195">
    <property type="entry name" value="INTS7_C_plant"/>
</dbReference>
<comment type="caution">
    <text evidence="5">The sequence shown here is derived from an EMBL/GenBank/DDBJ whole genome shotgun (WGS) entry which is preliminary data.</text>
</comment>
<dbReference type="InterPro" id="IPR056516">
    <property type="entry name" value="INTS7_N"/>
</dbReference>
<gene>
    <name evidence="5" type="ORF">SAY86_030741</name>
</gene>
<protein>
    <recommendedName>
        <fullName evidence="7">Integrator complex subunit 7</fullName>
    </recommendedName>
</protein>
<proteinExistence type="inferred from homology"/>
<keyword evidence="2" id="KW-0812">Transmembrane</keyword>
<evidence type="ECO:0008006" key="7">
    <source>
        <dbReference type="Google" id="ProtNLM"/>
    </source>
</evidence>
<evidence type="ECO:0000256" key="1">
    <source>
        <dbReference type="ARBA" id="ARBA00008565"/>
    </source>
</evidence>
<feature type="domain" description="Integrator complex subunit 7-like C-terminal" evidence="3">
    <location>
        <begin position="950"/>
        <end position="1121"/>
    </location>
</feature>
<dbReference type="Proteomes" id="UP001346149">
    <property type="component" value="Unassembled WGS sequence"/>
</dbReference>
<dbReference type="GO" id="GO:0034472">
    <property type="term" value="P:snRNA 3'-end processing"/>
    <property type="evidence" value="ECO:0007669"/>
    <property type="project" value="TreeGrafter"/>
</dbReference>
<comment type="similarity">
    <text evidence="1">Belongs to the Integrator subunit 7 family.</text>
</comment>
<sequence length="1121" mass="125770">MEKIPAACAMEWSIELEKALRSKVPGRAVEAISQVGSRLEQWNLEPEPTMSVYTLYGLVPGEERLFANAILLRLADAFVTGGRNIKVAVVRAFLGLRKCERKRRRRKRGSKTKDGILSKGRVNNFPELLMRVKAVFDSGDADSRAMALVLFGCWANFAKDSAHLRYLLLSNLVSSDVSVVKAAMFASGCFCELSSDFSLVVLEMLVNMVSSPDVPSAARYAGVCIFSRMETSYAIANRAYKAGRKLVSESSDEGFLVKMLFSLTKLSSRMSFLASEQVNLLCSFLGDGKSLPLQKTSLRCLNYMARRVACDFFEHGSVSMLIIIVDHPGLPTEFQCEAVVILHQILLAMLPDISQMDMMEFDKLLSCIISASHCPVQSKSLLALHCLADSCIRLGDVLKVGRNGMSSSIPSDVASLLVDRIILLVRPLKDGSQIDFKIFVELRTELSCLLQLIRNHTSLSLPVLDKFNLLLEHLITDQLALPQEDLTDERHTSISTKIMIMLYKFLVAFLDFVYEIDVITPQVFDKIKIFIQGIRNCKSSTLYVQTVYSMMLHSRRTWSGLLKDGVISEKFFCGYWVESEGFTLMCTQKMLLEEDYWLLYESGKCAASHGSWFIATFIFGNLMTKVKSHSCCGWLNSLAQLSLCEMKIQLLVLPNQESRTQYLEFIKLFHIALFEDGITEDGKQVGDHTDAADYAEKLAHAYGYLNSACELLKFCTTSGKTFCFQKWFLALRVKMLGIVLEIVNVLVQKGIHICMALCLQKLTVLSARLKRLSEEFDLLAMTFIHIDRRSLKILSGLALGCALLSFAAGFALFIPNLQFCQILASSQENISADMLVHNLSVRLVPMDDNLSVNLSSLLNAGGCPKSCHHSHSRSRVLSSGAEVKEFLTLCHISVSRVLHLQNQVKQSREQEHVSTVTENGRDLLLDVTMGLMRIPFQTPEYYFRTRPCIGSELFVVNRDTKNSNGISISQGFCLSLDICIQLKNVPASLPARSLKLHCIIYCNLSFQEPVEPSDNSARDASWPWETDDMLMLNEELYQYITRRAKKNDLWHVRDSSDGKAARAFVSFQANDRGQGFSNCLLDVSHFPSGTYRMRWHSCCIDGQGAYWSFLPLNAGPIFTIH</sequence>
<keyword evidence="6" id="KW-1185">Reference proteome</keyword>
<dbReference type="PANTHER" id="PTHR13322:SF2">
    <property type="entry name" value="INTEGRATOR COMPLEX SUBUNIT 7"/>
    <property type="match status" value="1"/>
</dbReference>
<keyword evidence="2" id="KW-0472">Membrane</keyword>
<reference evidence="5 6" key="1">
    <citation type="journal article" date="2023" name="Hortic Res">
        <title>Pangenome of water caltrop reveals structural variations and asymmetric subgenome divergence after allopolyploidization.</title>
        <authorList>
            <person name="Zhang X."/>
            <person name="Chen Y."/>
            <person name="Wang L."/>
            <person name="Yuan Y."/>
            <person name="Fang M."/>
            <person name="Shi L."/>
            <person name="Lu R."/>
            <person name="Comes H.P."/>
            <person name="Ma Y."/>
            <person name="Chen Y."/>
            <person name="Huang G."/>
            <person name="Zhou Y."/>
            <person name="Zheng Z."/>
            <person name="Qiu Y."/>
        </authorList>
    </citation>
    <scope>NUCLEOTIDE SEQUENCE [LARGE SCALE GENOMIC DNA]</scope>
    <source>
        <strain evidence="5">F231</strain>
    </source>
</reference>
<dbReference type="InterPro" id="IPR033060">
    <property type="entry name" value="INTS7"/>
</dbReference>
<evidence type="ECO:0000259" key="4">
    <source>
        <dbReference type="Pfam" id="PF24436"/>
    </source>
</evidence>